<sequence>MKKKVFRVLITALAVSASFLIGATVYLLSPFPTPDSILERNPSITRGNPSLKEQHPSSYHVPREASFEVQGHNQCSAFSTAYFLRSLGKEVKGAEVYRDFNFKIPFSGYVLPKGIMTYLEQEGLQPSIFQGTIDTLKERLRLGYPVIVLVGNGLLWQHYMTILGYDDEKGELYFFDSKKETDENGSMPGNRTLQEDYFLSLWDNGLPWFHHMYIKAAS</sequence>
<keyword evidence="3" id="KW-1185">Reference proteome</keyword>
<dbReference type="Pfam" id="PF13529">
    <property type="entry name" value="Peptidase_C39_2"/>
    <property type="match status" value="1"/>
</dbReference>
<evidence type="ECO:0000313" key="2">
    <source>
        <dbReference type="EMBL" id="MTV49148.1"/>
    </source>
</evidence>
<feature type="domain" description="Peptidase C39-like" evidence="1">
    <location>
        <begin position="69"/>
        <end position="177"/>
    </location>
</feature>
<dbReference type="Gene3D" id="3.90.70.10">
    <property type="entry name" value="Cysteine proteinases"/>
    <property type="match status" value="1"/>
</dbReference>
<gene>
    <name evidence="2" type="ORF">GJ688_09160</name>
</gene>
<organism evidence="2 3">
    <name type="scientific">Heliobacterium mobile</name>
    <name type="common">Heliobacillus mobilis</name>
    <dbReference type="NCBI Taxonomy" id="28064"/>
    <lineage>
        <taxon>Bacteria</taxon>
        <taxon>Bacillati</taxon>
        <taxon>Bacillota</taxon>
        <taxon>Clostridia</taxon>
        <taxon>Eubacteriales</taxon>
        <taxon>Heliobacteriaceae</taxon>
        <taxon>Heliobacterium</taxon>
    </lineage>
</organism>
<evidence type="ECO:0000259" key="1">
    <source>
        <dbReference type="Pfam" id="PF13529"/>
    </source>
</evidence>
<dbReference type="OrthoDB" id="1653762at2"/>
<reference evidence="2 3" key="1">
    <citation type="submission" date="2019-11" db="EMBL/GenBank/DDBJ databases">
        <title>Whole-genome sequence of a the green, strictly anaerobic photosynthetic bacterium Heliobacillus mobilis DSM 6151.</title>
        <authorList>
            <person name="Kyndt J.A."/>
            <person name="Meyer T.E."/>
        </authorList>
    </citation>
    <scope>NUCLEOTIDE SEQUENCE [LARGE SCALE GENOMIC DNA]</scope>
    <source>
        <strain evidence="2 3">DSM 6151</strain>
    </source>
</reference>
<name>A0A6I3SJR1_HELMO</name>
<dbReference type="InterPro" id="IPR039564">
    <property type="entry name" value="Peptidase_C39-like"/>
</dbReference>
<evidence type="ECO:0000313" key="3">
    <source>
        <dbReference type="Proteomes" id="UP000430670"/>
    </source>
</evidence>
<proteinExistence type="predicted"/>
<dbReference type="AlphaFoldDB" id="A0A6I3SJR1"/>
<comment type="caution">
    <text evidence="2">The sequence shown here is derived from an EMBL/GenBank/DDBJ whole genome shotgun (WGS) entry which is preliminary data.</text>
</comment>
<protein>
    <recommendedName>
        <fullName evidence="1">Peptidase C39-like domain-containing protein</fullName>
    </recommendedName>
</protein>
<dbReference type="Proteomes" id="UP000430670">
    <property type="component" value="Unassembled WGS sequence"/>
</dbReference>
<accession>A0A6I3SJR1</accession>
<dbReference type="EMBL" id="WNKU01000008">
    <property type="protein sequence ID" value="MTV49148.1"/>
    <property type="molecule type" value="Genomic_DNA"/>
</dbReference>